<evidence type="ECO:0000256" key="1">
    <source>
        <dbReference type="ARBA" id="ARBA00005817"/>
    </source>
</evidence>
<feature type="binding site" evidence="4">
    <location>
        <begin position="260"/>
        <end position="264"/>
    </location>
    <ligand>
        <name>FAD</name>
        <dbReference type="ChEBI" id="CHEBI:57692"/>
    </ligand>
</feature>
<comment type="caution">
    <text evidence="6">The sequence shown here is derived from an EMBL/GenBank/DDBJ whole genome shotgun (WGS) entry which is preliminary data.</text>
</comment>
<dbReference type="InterPro" id="IPR029035">
    <property type="entry name" value="DHS-like_NAD/FAD-binding_dom"/>
</dbReference>
<dbReference type="FunFam" id="3.40.50.1220:FF:000001">
    <property type="entry name" value="Electron transfer flavoprotein, alpha subunit"/>
    <property type="match status" value="1"/>
</dbReference>
<keyword evidence="3 4" id="KW-0274">FAD</keyword>
<comment type="similarity">
    <text evidence="1">Belongs to the ETF alpha-subunit/FixB family.</text>
</comment>
<accession>A0A133KCQ5</accession>
<dbReference type="GO" id="GO:0050660">
    <property type="term" value="F:flavin adenine dinucleotide binding"/>
    <property type="evidence" value="ECO:0007669"/>
    <property type="project" value="InterPro"/>
</dbReference>
<dbReference type="SUPFAM" id="SSF52402">
    <property type="entry name" value="Adenine nucleotide alpha hydrolases-like"/>
    <property type="match status" value="1"/>
</dbReference>
<dbReference type="SMART" id="SM00893">
    <property type="entry name" value="ETF"/>
    <property type="match status" value="1"/>
</dbReference>
<feature type="binding site" evidence="4">
    <location>
        <begin position="277"/>
        <end position="284"/>
    </location>
    <ligand>
        <name>FAD</name>
        <dbReference type="ChEBI" id="CHEBI:57692"/>
    </ligand>
</feature>
<proteinExistence type="inferred from homology"/>
<dbReference type="InterPro" id="IPR014731">
    <property type="entry name" value="ETF_asu_C"/>
</dbReference>
<dbReference type="OrthoDB" id="9770286at2"/>
<dbReference type="InterPro" id="IPR033947">
    <property type="entry name" value="ETF_alpha_N"/>
</dbReference>
<dbReference type="Pfam" id="PF00766">
    <property type="entry name" value="ETF_alpha"/>
    <property type="match status" value="1"/>
</dbReference>
<dbReference type="CDD" id="cd01715">
    <property type="entry name" value="ETF_alpha"/>
    <property type="match status" value="1"/>
</dbReference>
<evidence type="ECO:0000256" key="3">
    <source>
        <dbReference type="ARBA" id="ARBA00022827"/>
    </source>
</evidence>
<dbReference type="EMBL" id="LRPM01000054">
    <property type="protein sequence ID" value="KWZ77351.1"/>
    <property type="molecule type" value="Genomic_DNA"/>
</dbReference>
<feature type="binding site" evidence="4">
    <location>
        <begin position="246"/>
        <end position="247"/>
    </location>
    <ligand>
        <name>FAD</name>
        <dbReference type="ChEBI" id="CHEBI:57692"/>
    </ligand>
</feature>
<keyword evidence="7" id="KW-1185">Reference proteome</keyword>
<dbReference type="AlphaFoldDB" id="A0A133KCQ5"/>
<evidence type="ECO:0000256" key="4">
    <source>
        <dbReference type="PIRSR" id="PIRSR000089-1"/>
    </source>
</evidence>
<dbReference type="InterPro" id="IPR014729">
    <property type="entry name" value="Rossmann-like_a/b/a_fold"/>
</dbReference>
<dbReference type="GO" id="GO:0009055">
    <property type="term" value="F:electron transfer activity"/>
    <property type="evidence" value="ECO:0007669"/>
    <property type="project" value="InterPro"/>
</dbReference>
<evidence type="ECO:0000313" key="7">
    <source>
        <dbReference type="Proteomes" id="UP000070383"/>
    </source>
</evidence>
<dbReference type="Gene3D" id="3.40.50.1220">
    <property type="entry name" value="TPP-binding domain"/>
    <property type="match status" value="1"/>
</dbReference>
<protein>
    <submittedName>
        <fullName evidence="6">Electron transfer flavoprotein subunit alpha</fullName>
    </submittedName>
</protein>
<gene>
    <name evidence="6" type="ORF">HMPREF3200_01479</name>
</gene>
<dbReference type="PIRSF" id="PIRSF000089">
    <property type="entry name" value="Electra_flavoP_a"/>
    <property type="match status" value="1"/>
</dbReference>
<feature type="binding site" evidence="4">
    <location>
        <position position="298"/>
    </location>
    <ligand>
        <name>FAD</name>
        <dbReference type="ChEBI" id="CHEBI:57692"/>
    </ligand>
</feature>
<evidence type="ECO:0000313" key="6">
    <source>
        <dbReference type="EMBL" id="KWZ77351.1"/>
    </source>
</evidence>
<dbReference type="InterPro" id="IPR001308">
    <property type="entry name" value="ETF_a/FixB"/>
</dbReference>
<evidence type="ECO:0000259" key="5">
    <source>
        <dbReference type="SMART" id="SM00893"/>
    </source>
</evidence>
<dbReference type="InterPro" id="IPR014730">
    <property type="entry name" value="ETF_a/b_N"/>
</dbReference>
<sequence length="334" mass="35741">MTDCKNLWVLVETNEEGKAVSVGLELLSPGRKMADVLQQKLYAVIIGENVANAKEEVKAHGVDGIITVEGEEYKQYNTDIYANAVCKLVEKYNPNVILIGATNVGRDLGPRISSRLGTGLTADCTELDVDFETGNVKWTRPAFGGNLMAQILCPDSRPQMGTVRPGVFSKDECGAKDEIEEISEDIKYDGEVRTRILDFIARDEGEDVDLAGAEYIVSGGRGLGDAASFKVIEDLANALDGTVGSSRAAVDAGWISHSHQVGQSGKTVGPKVYIAVGISGAIQHLAGITSSDTIIAINKDPDAPIFEVADYGIVGDLFEVVPKLTQLINERKGK</sequence>
<feature type="domain" description="Electron transfer flavoprotein alpha/beta-subunit N-terminal" evidence="5">
    <location>
        <begin position="7"/>
        <end position="192"/>
    </location>
</feature>
<reference evidence="7" key="1">
    <citation type="submission" date="2016-01" db="EMBL/GenBank/DDBJ databases">
        <authorList>
            <person name="Mitreva M."/>
            <person name="Pepin K.H."/>
            <person name="Mihindukulasuriya K.A."/>
            <person name="Fulton R."/>
            <person name="Fronick C."/>
            <person name="O'Laughlin M."/>
            <person name="Miner T."/>
            <person name="Herter B."/>
            <person name="Rosa B.A."/>
            <person name="Cordes M."/>
            <person name="Tomlinson C."/>
            <person name="Wollam A."/>
            <person name="Palsikar V.B."/>
            <person name="Mardis E.R."/>
            <person name="Wilson R.K."/>
        </authorList>
    </citation>
    <scope>NUCLEOTIDE SEQUENCE [LARGE SCALE GENOMIC DNA]</scope>
    <source>
        <strain evidence="7">MJR8151</strain>
    </source>
</reference>
<evidence type="ECO:0000256" key="2">
    <source>
        <dbReference type="ARBA" id="ARBA00022630"/>
    </source>
</evidence>
<dbReference type="RefSeq" id="WP_004836924.1">
    <property type="nucleotide sequence ID" value="NZ_CAMPNK010000026.1"/>
</dbReference>
<dbReference type="PANTHER" id="PTHR43153:SF1">
    <property type="entry name" value="ELECTRON TRANSFER FLAVOPROTEIN SUBUNIT ALPHA, MITOCHONDRIAL"/>
    <property type="match status" value="1"/>
</dbReference>
<dbReference type="Pfam" id="PF01012">
    <property type="entry name" value="ETF"/>
    <property type="match status" value="1"/>
</dbReference>
<dbReference type="PANTHER" id="PTHR43153">
    <property type="entry name" value="ELECTRON TRANSFER FLAVOPROTEIN ALPHA"/>
    <property type="match status" value="1"/>
</dbReference>
<comment type="cofactor">
    <cofactor evidence="4">
        <name>FAD</name>
        <dbReference type="ChEBI" id="CHEBI:57692"/>
    </cofactor>
    <text evidence="4">Binds 1 FAD per dimer.</text>
</comment>
<dbReference type="Proteomes" id="UP000070383">
    <property type="component" value="Unassembled WGS sequence"/>
</dbReference>
<name>A0A133KCQ5_9FIRM</name>
<feature type="binding site" evidence="4">
    <location>
        <position position="221"/>
    </location>
    <ligand>
        <name>FAD</name>
        <dbReference type="ChEBI" id="CHEBI:57692"/>
    </ligand>
</feature>
<dbReference type="STRING" id="33036.HMPREF3200_01479"/>
<keyword evidence="2" id="KW-0285">Flavoprotein</keyword>
<dbReference type="PATRIC" id="fig|33036.3.peg.1463"/>
<dbReference type="SUPFAM" id="SSF52467">
    <property type="entry name" value="DHS-like NAD/FAD-binding domain"/>
    <property type="match status" value="1"/>
</dbReference>
<dbReference type="GO" id="GO:0033539">
    <property type="term" value="P:fatty acid beta-oxidation using acyl-CoA dehydrogenase"/>
    <property type="evidence" value="ECO:0007669"/>
    <property type="project" value="TreeGrafter"/>
</dbReference>
<dbReference type="Gene3D" id="3.40.50.620">
    <property type="entry name" value="HUPs"/>
    <property type="match status" value="1"/>
</dbReference>
<organism evidence="6 7">
    <name type="scientific">Anaerococcus tetradius</name>
    <dbReference type="NCBI Taxonomy" id="33036"/>
    <lineage>
        <taxon>Bacteria</taxon>
        <taxon>Bacillati</taxon>
        <taxon>Bacillota</taxon>
        <taxon>Tissierellia</taxon>
        <taxon>Tissierellales</taxon>
        <taxon>Peptoniphilaceae</taxon>
        <taxon>Anaerococcus</taxon>
    </lineage>
</organism>